<evidence type="ECO:0000313" key="1">
    <source>
        <dbReference type="EMBL" id="CAD8129929.1"/>
    </source>
</evidence>
<protein>
    <submittedName>
        <fullName evidence="1">Uncharacterized protein</fullName>
    </submittedName>
</protein>
<accession>A0A8S1RS23</accession>
<dbReference type="AlphaFoldDB" id="A0A8S1RS23"/>
<gene>
    <name evidence="1" type="ORF">PSON_ATCC_30995.1.T2510017</name>
</gene>
<proteinExistence type="predicted"/>
<name>A0A8S1RS23_9CILI</name>
<keyword evidence="2" id="KW-1185">Reference proteome</keyword>
<reference evidence="1" key="1">
    <citation type="submission" date="2021-01" db="EMBL/GenBank/DDBJ databases">
        <authorList>
            <consortium name="Genoscope - CEA"/>
            <person name="William W."/>
        </authorList>
    </citation>
    <scope>NUCLEOTIDE SEQUENCE</scope>
</reference>
<dbReference type="Proteomes" id="UP000692954">
    <property type="component" value="Unassembled WGS sequence"/>
</dbReference>
<dbReference type="EMBL" id="CAJJDN010000251">
    <property type="protein sequence ID" value="CAD8129929.1"/>
    <property type="molecule type" value="Genomic_DNA"/>
</dbReference>
<comment type="caution">
    <text evidence="1">The sequence shown here is derived from an EMBL/GenBank/DDBJ whole genome shotgun (WGS) entry which is preliminary data.</text>
</comment>
<sequence length="48" mass="5498">MTEKQAHTLIIGLVKLFESVELLQWNEQAIQQLFPSTIDQQLAQSLTD</sequence>
<evidence type="ECO:0000313" key="2">
    <source>
        <dbReference type="Proteomes" id="UP000692954"/>
    </source>
</evidence>
<organism evidence="1 2">
    <name type="scientific">Paramecium sonneborni</name>
    <dbReference type="NCBI Taxonomy" id="65129"/>
    <lineage>
        <taxon>Eukaryota</taxon>
        <taxon>Sar</taxon>
        <taxon>Alveolata</taxon>
        <taxon>Ciliophora</taxon>
        <taxon>Intramacronucleata</taxon>
        <taxon>Oligohymenophorea</taxon>
        <taxon>Peniculida</taxon>
        <taxon>Parameciidae</taxon>
        <taxon>Paramecium</taxon>
    </lineage>
</organism>